<reference evidence="1 2" key="1">
    <citation type="submission" date="2020-08" db="EMBL/GenBank/DDBJ databases">
        <title>Genomic Encyclopedia of Type Strains, Phase IV (KMG-V): Genome sequencing to study the core and pangenomes of soil and plant-associated prokaryotes.</title>
        <authorList>
            <person name="Whitman W."/>
        </authorList>
    </citation>
    <scope>NUCLEOTIDE SEQUENCE [LARGE SCALE GENOMIC DNA]</scope>
    <source>
        <strain evidence="1 2">34/80</strain>
    </source>
</reference>
<gene>
    <name evidence="1" type="ORF">GGD71_006964</name>
</gene>
<organism evidence="1 2">
    <name type="scientific">Variovorax guangxiensis</name>
    <dbReference type="NCBI Taxonomy" id="1775474"/>
    <lineage>
        <taxon>Bacteria</taxon>
        <taxon>Pseudomonadati</taxon>
        <taxon>Pseudomonadota</taxon>
        <taxon>Betaproteobacteria</taxon>
        <taxon>Burkholderiales</taxon>
        <taxon>Comamonadaceae</taxon>
        <taxon>Variovorax</taxon>
    </lineage>
</organism>
<dbReference type="EMBL" id="JACIFZ010000022">
    <property type="protein sequence ID" value="MBB4226145.1"/>
    <property type="molecule type" value="Genomic_DNA"/>
</dbReference>
<proteinExistence type="predicted"/>
<name>A0A840G0Z4_9BURK</name>
<comment type="caution">
    <text evidence="1">The sequence shown here is derived from an EMBL/GenBank/DDBJ whole genome shotgun (WGS) entry which is preliminary data.</text>
</comment>
<accession>A0A840G0Z4</accession>
<dbReference type="Proteomes" id="UP000524450">
    <property type="component" value="Unassembled WGS sequence"/>
</dbReference>
<dbReference type="AlphaFoldDB" id="A0A840G0Z4"/>
<evidence type="ECO:0000313" key="1">
    <source>
        <dbReference type="EMBL" id="MBB4226145.1"/>
    </source>
</evidence>
<sequence>MRAFLEAHRGELRRDLDLGLATFVCVSSVETLAHGAVLHRPELLAGDRGTLHRRSDPVGGPVAHLGRQIAAAGVAVTEPPAGWMRLHLGVGPQFTGLAEDVNVAQSCLNIQYYFAMDDEISTDLWIYYCALQLKRHWRTIDPD</sequence>
<protein>
    <submittedName>
        <fullName evidence="1">Uncharacterized protein</fullName>
    </submittedName>
</protein>
<dbReference type="RefSeq" id="WP_221297898.1">
    <property type="nucleotide sequence ID" value="NZ_JACIFZ010000022.1"/>
</dbReference>
<evidence type="ECO:0000313" key="2">
    <source>
        <dbReference type="Proteomes" id="UP000524450"/>
    </source>
</evidence>